<keyword evidence="1" id="KW-0472">Membrane</keyword>
<proteinExistence type="predicted"/>
<protein>
    <submittedName>
        <fullName evidence="4">DUF4974 domain-containing protein</fullName>
    </submittedName>
</protein>
<evidence type="ECO:0000259" key="2">
    <source>
        <dbReference type="Pfam" id="PF04773"/>
    </source>
</evidence>
<gene>
    <name evidence="4" type="ORF">GFH32_01650</name>
</gene>
<keyword evidence="1" id="KW-1133">Transmembrane helix</keyword>
<dbReference type="Pfam" id="PF16344">
    <property type="entry name" value="FecR_C"/>
    <property type="match status" value="1"/>
</dbReference>
<dbReference type="AlphaFoldDB" id="A0A5Q0Q6K8"/>
<organism evidence="4 5">
    <name type="scientific">Sphingobacterium zhuxiongii</name>
    <dbReference type="NCBI Taxonomy" id="2662364"/>
    <lineage>
        <taxon>Bacteria</taxon>
        <taxon>Pseudomonadati</taxon>
        <taxon>Bacteroidota</taxon>
        <taxon>Sphingobacteriia</taxon>
        <taxon>Sphingobacteriales</taxon>
        <taxon>Sphingobacteriaceae</taxon>
        <taxon>Sphingobacterium</taxon>
    </lineage>
</organism>
<dbReference type="GO" id="GO:0016989">
    <property type="term" value="F:sigma factor antagonist activity"/>
    <property type="evidence" value="ECO:0007669"/>
    <property type="project" value="TreeGrafter"/>
</dbReference>
<dbReference type="KEGG" id="sphe:GFH32_01650"/>
<dbReference type="Gene3D" id="2.60.120.1440">
    <property type="match status" value="1"/>
</dbReference>
<keyword evidence="1" id="KW-0812">Transmembrane</keyword>
<dbReference type="Gene3D" id="3.55.50.30">
    <property type="match status" value="1"/>
</dbReference>
<feature type="domain" description="FecR protein" evidence="2">
    <location>
        <begin position="160"/>
        <end position="255"/>
    </location>
</feature>
<sequence length="374" mass="42390">MNLDKNILEKYNQGNANEQERALVESWFDQFSINEPLQDEEILGMLNSLDGKVLPVVENTGTPWLRIFAIAASLLCVCALSYYWFVFKDSSANQEEVLAQYESPKTASPIIVLEDNKEFNIDSLVKGDTLNAGNYLITKLPNGELKYIIEDETTEVIYNTVRTKSGSTASLQLSDGSHVWLNVNSEIKYPIHFSSNKREIHLKGEGYFDIEHQEKSGVRIPFYVRGEEYTIAVLGTKFNADFSKNNVTALIAGKVAIAKGQLNTQVEHLSFDVNLSPNQVYNAGRVSFAEDIYQYLDWKEGYFSLTNRTLETVAEKISDWYGLDVVVDESIKRNVLLGRINRRKTLKEVLSVISAAIPLKYKIEDNVLYLKEPK</sequence>
<dbReference type="InterPro" id="IPR006860">
    <property type="entry name" value="FecR"/>
</dbReference>
<dbReference type="PANTHER" id="PTHR30273:SF2">
    <property type="entry name" value="PROTEIN FECR"/>
    <property type="match status" value="1"/>
</dbReference>
<keyword evidence="5" id="KW-1185">Reference proteome</keyword>
<evidence type="ECO:0000259" key="3">
    <source>
        <dbReference type="Pfam" id="PF16344"/>
    </source>
</evidence>
<dbReference type="RefSeq" id="WP_153509425.1">
    <property type="nucleotide sequence ID" value="NZ_CP045652.1"/>
</dbReference>
<evidence type="ECO:0000256" key="1">
    <source>
        <dbReference type="SAM" id="Phobius"/>
    </source>
</evidence>
<dbReference type="PIRSF" id="PIRSF018266">
    <property type="entry name" value="FecR"/>
    <property type="match status" value="1"/>
</dbReference>
<dbReference type="InterPro" id="IPR032508">
    <property type="entry name" value="FecR_C"/>
</dbReference>
<dbReference type="Proteomes" id="UP000326921">
    <property type="component" value="Chromosome"/>
</dbReference>
<reference evidence="4 5" key="1">
    <citation type="submission" date="2019-10" db="EMBL/GenBank/DDBJ databases">
        <authorList>
            <person name="Dong K."/>
        </authorList>
    </citation>
    <scope>NUCLEOTIDE SEQUENCE [LARGE SCALE GENOMIC DNA]</scope>
    <source>
        <strain evidence="5">dk4302</strain>
    </source>
</reference>
<name>A0A5Q0Q6K8_9SPHI</name>
<dbReference type="Pfam" id="PF04773">
    <property type="entry name" value="FecR"/>
    <property type="match status" value="1"/>
</dbReference>
<dbReference type="EMBL" id="CP045652">
    <property type="protein sequence ID" value="QGA25103.1"/>
    <property type="molecule type" value="Genomic_DNA"/>
</dbReference>
<evidence type="ECO:0000313" key="4">
    <source>
        <dbReference type="EMBL" id="QGA25103.1"/>
    </source>
</evidence>
<feature type="transmembrane region" description="Helical" evidence="1">
    <location>
        <begin position="64"/>
        <end position="85"/>
    </location>
</feature>
<dbReference type="InterPro" id="IPR012373">
    <property type="entry name" value="Ferrdict_sens_TM"/>
</dbReference>
<accession>A0A5Q0Q6K8</accession>
<feature type="domain" description="Protein FecR C-terminal" evidence="3">
    <location>
        <begin position="302"/>
        <end position="369"/>
    </location>
</feature>
<evidence type="ECO:0000313" key="5">
    <source>
        <dbReference type="Proteomes" id="UP000326921"/>
    </source>
</evidence>
<dbReference type="PANTHER" id="PTHR30273">
    <property type="entry name" value="PERIPLASMIC SIGNAL SENSOR AND SIGMA FACTOR ACTIVATOR FECR-RELATED"/>
    <property type="match status" value="1"/>
</dbReference>